<dbReference type="InterPro" id="IPR002293">
    <property type="entry name" value="AA/rel_permease1"/>
</dbReference>
<comment type="caution">
    <text evidence="7">The sequence shown here is derived from an EMBL/GenBank/DDBJ whole genome shotgun (WGS) entry which is preliminary data.</text>
</comment>
<feature type="transmembrane region" description="Helical" evidence="6">
    <location>
        <begin position="375"/>
        <end position="401"/>
    </location>
</feature>
<dbReference type="Pfam" id="PF13520">
    <property type="entry name" value="AA_permease_2"/>
    <property type="match status" value="1"/>
</dbReference>
<feature type="transmembrane region" description="Helical" evidence="6">
    <location>
        <begin position="210"/>
        <end position="229"/>
    </location>
</feature>
<evidence type="ECO:0000313" key="7">
    <source>
        <dbReference type="EMBL" id="GGO86167.1"/>
    </source>
</evidence>
<evidence type="ECO:0000256" key="1">
    <source>
        <dbReference type="ARBA" id="ARBA00004141"/>
    </source>
</evidence>
<keyword evidence="2" id="KW-0813">Transport</keyword>
<keyword evidence="4 6" id="KW-1133">Transmembrane helix</keyword>
<dbReference type="Gene3D" id="1.20.1740.10">
    <property type="entry name" value="Amino acid/polyamine transporter I"/>
    <property type="match status" value="1"/>
</dbReference>
<dbReference type="EMBL" id="BMNI01000001">
    <property type="protein sequence ID" value="GGO86167.1"/>
    <property type="molecule type" value="Genomic_DNA"/>
</dbReference>
<gene>
    <name evidence="7" type="ORF">GCM10011584_07860</name>
</gene>
<feature type="transmembrane region" description="Helical" evidence="6">
    <location>
        <begin position="169"/>
        <end position="190"/>
    </location>
</feature>
<feature type="transmembrane region" description="Helical" evidence="6">
    <location>
        <begin position="348"/>
        <end position="369"/>
    </location>
</feature>
<evidence type="ECO:0000256" key="4">
    <source>
        <dbReference type="ARBA" id="ARBA00022989"/>
    </source>
</evidence>
<dbReference type="Proteomes" id="UP000655410">
    <property type="component" value="Unassembled WGS sequence"/>
</dbReference>
<keyword evidence="5 6" id="KW-0472">Membrane</keyword>
<name>A0ABQ2N6B9_9ACTN</name>
<evidence type="ECO:0000256" key="2">
    <source>
        <dbReference type="ARBA" id="ARBA00022448"/>
    </source>
</evidence>
<feature type="transmembrane region" description="Helical" evidence="6">
    <location>
        <begin position="422"/>
        <end position="441"/>
    </location>
</feature>
<proteinExistence type="predicted"/>
<keyword evidence="8" id="KW-1185">Reference proteome</keyword>
<feature type="transmembrane region" description="Helical" evidence="6">
    <location>
        <begin position="99"/>
        <end position="127"/>
    </location>
</feature>
<dbReference type="PIRSF" id="PIRSF006060">
    <property type="entry name" value="AA_transporter"/>
    <property type="match status" value="1"/>
</dbReference>
<evidence type="ECO:0000256" key="3">
    <source>
        <dbReference type="ARBA" id="ARBA00022692"/>
    </source>
</evidence>
<evidence type="ECO:0000256" key="5">
    <source>
        <dbReference type="ARBA" id="ARBA00023136"/>
    </source>
</evidence>
<dbReference type="RefSeq" id="WP_229662602.1">
    <property type="nucleotide sequence ID" value="NZ_BMNI01000001.1"/>
</dbReference>
<organism evidence="7 8">
    <name type="scientific">Nocardioides phosphati</name>
    <dbReference type="NCBI Taxonomy" id="1867775"/>
    <lineage>
        <taxon>Bacteria</taxon>
        <taxon>Bacillati</taxon>
        <taxon>Actinomycetota</taxon>
        <taxon>Actinomycetes</taxon>
        <taxon>Propionibacteriales</taxon>
        <taxon>Nocardioidaceae</taxon>
        <taxon>Nocardioides</taxon>
    </lineage>
</organism>
<feature type="transmembrane region" description="Helical" evidence="6">
    <location>
        <begin position="21"/>
        <end position="43"/>
    </location>
</feature>
<feature type="transmembrane region" description="Helical" evidence="6">
    <location>
        <begin position="55"/>
        <end position="79"/>
    </location>
</feature>
<feature type="transmembrane region" description="Helical" evidence="6">
    <location>
        <begin position="447"/>
        <end position="465"/>
    </location>
</feature>
<evidence type="ECO:0000256" key="6">
    <source>
        <dbReference type="SAM" id="Phobius"/>
    </source>
</evidence>
<dbReference type="PANTHER" id="PTHR45649:SF26">
    <property type="entry name" value="OS04G0435100 PROTEIN"/>
    <property type="match status" value="1"/>
</dbReference>
<protein>
    <submittedName>
        <fullName evidence="7">Amino acid permease</fullName>
    </submittedName>
</protein>
<feature type="transmembrane region" description="Helical" evidence="6">
    <location>
        <begin position="250"/>
        <end position="272"/>
    </location>
</feature>
<comment type="subcellular location">
    <subcellularLocation>
        <location evidence="1">Membrane</location>
        <topology evidence="1">Multi-pass membrane protein</topology>
    </subcellularLocation>
</comment>
<sequence length="491" mass="52667">MTDHDDVDLRQFGYDQELDRAVTPFASFCVGFALISATTAVYAGFGFGLLTAGPAFVWTLPLVFLVFAVWAMIAADLAVKLPLAGYAYQWTSRLVHPSLGWFTGYLGLIGFISGFTGVAYTFATYFAGLCGIAETTPHLVGITAVVLFVCLLINVYGIRLATAINNIGVMLEIILTVGITAFVLILVVLVRHDGQPVSYLASHGDTASSPYVFAWMVASLGAMFGLLGVEAPADIAEETRSARRVIPRTMFLALATAAAIEFFMYVTFLLAIGDEDAVAASATPIEAIISAQVSPAFADVVVAIALTNILVCVLANMLVASRLLYAMSRDNMTPFSRLFDTVSPKHKIPTGALGGSAIIATFFLVTALFNERAFAYILGMATIGYVGVYILTTAGMLVADARGNFPPTEPGFFDLGRWRRPLHIIGLLAFSGFMAALTLLPDFRPNVIPLAALMVLGTGWWLLVLRRRIARGDAGPRSRARHEQAAPAPVR</sequence>
<dbReference type="PANTHER" id="PTHR45649">
    <property type="entry name" value="AMINO-ACID PERMEASE BAT1"/>
    <property type="match status" value="1"/>
</dbReference>
<feature type="transmembrane region" description="Helical" evidence="6">
    <location>
        <begin position="139"/>
        <end position="157"/>
    </location>
</feature>
<feature type="transmembrane region" description="Helical" evidence="6">
    <location>
        <begin position="300"/>
        <end position="327"/>
    </location>
</feature>
<reference evidence="8" key="1">
    <citation type="journal article" date="2019" name="Int. J. Syst. Evol. Microbiol.">
        <title>The Global Catalogue of Microorganisms (GCM) 10K type strain sequencing project: providing services to taxonomists for standard genome sequencing and annotation.</title>
        <authorList>
            <consortium name="The Broad Institute Genomics Platform"/>
            <consortium name="The Broad Institute Genome Sequencing Center for Infectious Disease"/>
            <person name="Wu L."/>
            <person name="Ma J."/>
        </authorList>
    </citation>
    <scope>NUCLEOTIDE SEQUENCE [LARGE SCALE GENOMIC DNA]</scope>
    <source>
        <strain evidence="8">CGMCC 4.7371</strain>
    </source>
</reference>
<keyword evidence="3 6" id="KW-0812">Transmembrane</keyword>
<evidence type="ECO:0000313" key="8">
    <source>
        <dbReference type="Proteomes" id="UP000655410"/>
    </source>
</evidence>
<accession>A0ABQ2N6B9</accession>